<evidence type="ECO:0000256" key="1">
    <source>
        <dbReference type="SAM" id="MobiDB-lite"/>
    </source>
</evidence>
<accession>A0ABN3BCE9</accession>
<dbReference type="Proteomes" id="UP001501391">
    <property type="component" value="Unassembled WGS sequence"/>
</dbReference>
<name>A0ABN3BCE9_9ACTN</name>
<evidence type="ECO:0000313" key="3">
    <source>
        <dbReference type="Proteomes" id="UP001501391"/>
    </source>
</evidence>
<reference evidence="2 3" key="1">
    <citation type="journal article" date="2019" name="Int. J. Syst. Evol. Microbiol.">
        <title>The Global Catalogue of Microorganisms (GCM) 10K type strain sequencing project: providing services to taxonomists for standard genome sequencing and annotation.</title>
        <authorList>
            <consortium name="The Broad Institute Genomics Platform"/>
            <consortium name="The Broad Institute Genome Sequencing Center for Infectious Disease"/>
            <person name="Wu L."/>
            <person name="Ma J."/>
        </authorList>
    </citation>
    <scope>NUCLEOTIDE SEQUENCE [LARGE SCALE GENOMIC DNA]</scope>
    <source>
        <strain evidence="2 3">JCM 14924</strain>
    </source>
</reference>
<feature type="compositionally biased region" description="Polar residues" evidence="1">
    <location>
        <begin position="116"/>
        <end position="127"/>
    </location>
</feature>
<gene>
    <name evidence="2" type="ORF">GCM10009787_11990</name>
</gene>
<organism evidence="2 3">
    <name type="scientific">Streptomyces bangladeshensis</name>
    <dbReference type="NCBI Taxonomy" id="295352"/>
    <lineage>
        <taxon>Bacteria</taxon>
        <taxon>Bacillati</taxon>
        <taxon>Actinomycetota</taxon>
        <taxon>Actinomycetes</taxon>
        <taxon>Kitasatosporales</taxon>
        <taxon>Streptomycetaceae</taxon>
        <taxon>Streptomyces</taxon>
    </lineage>
</organism>
<keyword evidence="3" id="KW-1185">Reference proteome</keyword>
<evidence type="ECO:0008006" key="4">
    <source>
        <dbReference type="Google" id="ProtNLM"/>
    </source>
</evidence>
<feature type="region of interest" description="Disordered" evidence="1">
    <location>
        <begin position="90"/>
        <end position="169"/>
    </location>
</feature>
<proteinExistence type="predicted"/>
<sequence>MTLDAMHWVWNHSQSKGNPRLVMLAVADKAPGPDCTARLGLTEFRQRLNAARSTVIDAIDKALASGELVMVEEARGSRAALYQLPKAVGYARPVPGSRGPESGPVSDGYRSENRTPSENGGSESQTPRHMPTGPDSGPGGSESQTPRGPESGPLNQTSRTMHEGMPAGGLEIPAFARPLVDQLTAAGVIVRWNLSTSEWFELDALIKKSGIPALADFARRQAAQRDVQYARYFLRGGWRELPPLPAPGTERPPLRAVAGGYEPYRNPTDQSVYDEDF</sequence>
<evidence type="ECO:0000313" key="2">
    <source>
        <dbReference type="EMBL" id="GAA2192806.1"/>
    </source>
</evidence>
<comment type="caution">
    <text evidence="2">The sequence shown here is derived from an EMBL/GenBank/DDBJ whole genome shotgun (WGS) entry which is preliminary data.</text>
</comment>
<dbReference type="EMBL" id="BAAAOQ010000003">
    <property type="protein sequence ID" value="GAA2192806.1"/>
    <property type="molecule type" value="Genomic_DNA"/>
</dbReference>
<feature type="region of interest" description="Disordered" evidence="1">
    <location>
        <begin position="242"/>
        <end position="277"/>
    </location>
</feature>
<protein>
    <recommendedName>
        <fullName evidence="4">Helix-turn-helix domain-containing protein</fullName>
    </recommendedName>
</protein>